<keyword evidence="1" id="KW-0472">Membrane</keyword>
<feature type="transmembrane region" description="Helical" evidence="1">
    <location>
        <begin position="117"/>
        <end position="134"/>
    </location>
</feature>
<keyword evidence="1" id="KW-1133">Transmembrane helix</keyword>
<feature type="transmembrane region" description="Helical" evidence="1">
    <location>
        <begin position="140"/>
        <end position="159"/>
    </location>
</feature>
<dbReference type="OrthoDB" id="9786064at2"/>
<name>A0A4Y8KUS0_9BACT</name>
<feature type="transmembrane region" description="Helical" evidence="1">
    <location>
        <begin position="63"/>
        <end position="81"/>
    </location>
</feature>
<protein>
    <recommendedName>
        <fullName evidence="4">PAP2 family protein</fullName>
    </recommendedName>
</protein>
<organism evidence="2 3">
    <name type="scientific">Dysgonomonas capnocytophagoides</name>
    <dbReference type="NCBI Taxonomy" id="45254"/>
    <lineage>
        <taxon>Bacteria</taxon>
        <taxon>Pseudomonadati</taxon>
        <taxon>Bacteroidota</taxon>
        <taxon>Bacteroidia</taxon>
        <taxon>Bacteroidales</taxon>
        <taxon>Dysgonomonadaceae</taxon>
        <taxon>Dysgonomonas</taxon>
    </lineage>
</organism>
<feature type="transmembrane region" description="Helical" evidence="1">
    <location>
        <begin position="26"/>
        <end position="51"/>
    </location>
</feature>
<comment type="caution">
    <text evidence="2">The sequence shown here is derived from an EMBL/GenBank/DDBJ whole genome shotgun (WGS) entry which is preliminary data.</text>
</comment>
<proteinExistence type="predicted"/>
<feature type="transmembrane region" description="Helical" evidence="1">
    <location>
        <begin position="87"/>
        <end position="110"/>
    </location>
</feature>
<gene>
    <name evidence="2" type="ORF">E2605_16810</name>
</gene>
<reference evidence="2 3" key="1">
    <citation type="submission" date="2019-03" db="EMBL/GenBank/DDBJ databases">
        <title>San Antonio Military Medical Center submission to MRSN (WRAIR), pending publication.</title>
        <authorList>
            <person name="Blyth D.M."/>
            <person name="Mccarthy S.L."/>
            <person name="Schall S.E."/>
            <person name="Stam J.A."/>
            <person name="Ong A.C."/>
            <person name="Mcgann P.T."/>
        </authorList>
    </citation>
    <scope>NUCLEOTIDE SEQUENCE [LARGE SCALE GENOMIC DNA]</scope>
    <source>
        <strain evidence="2 3">MRSN571793</strain>
    </source>
</reference>
<evidence type="ECO:0000313" key="3">
    <source>
        <dbReference type="Proteomes" id="UP000297861"/>
    </source>
</evidence>
<sequence>MPFYSLALLFVYTNFFNLYIGQTLRFLLPVLVFTFIIPSLFTIVLVKMKYVRDIFLTERSERVLPYMIFFVSNLSLTYFFYQAHVFFWFLGLIAAPAIISLVGLIINFFWKISAHMLGVGGVIGTVLSVCFHVKAASPLYLFAILFVLAGLLGVCRLYLKASTAAQVYIGFLLGGLLGYGAVYGGLVLMLSFLK</sequence>
<keyword evidence="1" id="KW-0812">Transmembrane</keyword>
<dbReference type="AlphaFoldDB" id="A0A4Y8KUS0"/>
<evidence type="ECO:0000256" key="1">
    <source>
        <dbReference type="SAM" id="Phobius"/>
    </source>
</evidence>
<dbReference type="Proteomes" id="UP000297861">
    <property type="component" value="Unassembled WGS sequence"/>
</dbReference>
<dbReference type="RefSeq" id="WP_134437301.1">
    <property type="nucleotide sequence ID" value="NZ_SOML01000013.1"/>
</dbReference>
<dbReference type="STRING" id="1121485.GCA_000426485_02791"/>
<evidence type="ECO:0000313" key="2">
    <source>
        <dbReference type="EMBL" id="TFD93146.1"/>
    </source>
</evidence>
<feature type="transmembrane region" description="Helical" evidence="1">
    <location>
        <begin position="171"/>
        <end position="193"/>
    </location>
</feature>
<dbReference type="EMBL" id="SOML01000013">
    <property type="protein sequence ID" value="TFD93146.1"/>
    <property type="molecule type" value="Genomic_DNA"/>
</dbReference>
<evidence type="ECO:0008006" key="4">
    <source>
        <dbReference type="Google" id="ProtNLM"/>
    </source>
</evidence>
<keyword evidence="3" id="KW-1185">Reference proteome</keyword>
<accession>A0A4Y8KUS0</accession>